<dbReference type="EMBL" id="AP024483">
    <property type="protein sequence ID" value="BCS83764.1"/>
    <property type="molecule type" value="Genomic_DNA"/>
</dbReference>
<dbReference type="GO" id="GO:0004386">
    <property type="term" value="F:helicase activity"/>
    <property type="evidence" value="ECO:0007669"/>
    <property type="project" value="UniProtKB-KW"/>
</dbReference>
<dbReference type="RefSeq" id="YP_010842372.1">
    <property type="nucleotide sequence ID" value="NC_079139.1"/>
</dbReference>
<proteinExistence type="predicted"/>
<dbReference type="EMBL" id="AP024483">
    <property type="protein sequence ID" value="BCS82490.1"/>
    <property type="molecule type" value="Genomic_DNA"/>
</dbReference>
<accession>A0ABM7NQR6</accession>
<dbReference type="GeneID" id="80558969"/>
<dbReference type="Proteomes" id="UP001321479">
    <property type="component" value="Segment"/>
</dbReference>
<evidence type="ECO:0000313" key="2">
    <source>
        <dbReference type="Proteomes" id="UP001321479"/>
    </source>
</evidence>
<dbReference type="RefSeq" id="YP_010841098.1">
    <property type="nucleotide sequence ID" value="NC_079139.1"/>
</dbReference>
<dbReference type="GeneID" id="80559001"/>
<keyword evidence="1" id="KW-0547">Nucleotide-binding</keyword>
<sequence length="447" mass="53027">MGKNYFKRVAFYVISTKQKADEDTFKIGIHTGTADSLIKRYLTYFPDIIIYYFQYLDEMTGKIERTIKKELYDIRIENINGNRSEWIMMPLKILHIYITSLIDCDNDIIIDKIAKIDLLNNNKSDSLTNTTKNNITKIKINTTNTDYSYAEQLADIDETKYNISELLIKQKYVKMNEIEKLVLEKYFFMKRFRIKNSSNKELFINFHKTYANKESIMKRFERFFSYKDNLDNFDYIDDLDDHDDAKNKVKDKIILDMINILIGKSKKSYASDFHYIFSHDEYEKAIANVAYDSMYFKDEEKFRPLFKKCPGKFKPISEFNAKSYMNVIKSVLSHYGIDFCICGRKRVNGKLAYEYSMYFKDEEKFRPLFKKCPGKFKPISEFNAKSYMNVIKSVLSHYGIDFCICGRKRVNGKLAYEYSLSATEQIKDIVDFKHKLIDDLSEYDDLF</sequence>
<name>A0ABM7NQR6_9VIRU</name>
<evidence type="ECO:0000313" key="1">
    <source>
        <dbReference type="EMBL" id="BCS82490.1"/>
    </source>
</evidence>
<reference evidence="1 2" key="1">
    <citation type="submission" date="2021-02" db="EMBL/GenBank/DDBJ databases">
        <title>Cotonvirus japonicus, which uses Golgi apparatus of host cells for its virion factory, phylogenetically links tailed tupanvirus and icosahedral mimivirus.</title>
        <authorList>
            <person name="Takahashi H."/>
            <person name="Fukaya S."/>
            <person name="Song C."/>
            <person name="Murata K."/>
            <person name="Takemura M."/>
        </authorList>
    </citation>
    <scope>NUCLEOTIDE SEQUENCE [LARGE SCALE GENOMIC DNA]</scope>
</reference>
<keyword evidence="1" id="KW-0347">Helicase</keyword>
<keyword evidence="2" id="KW-1185">Reference proteome</keyword>
<protein>
    <submittedName>
        <fullName evidence="1">Helicase</fullName>
    </submittedName>
</protein>
<keyword evidence="1" id="KW-0067">ATP-binding</keyword>
<keyword evidence="1" id="KW-0378">Hydrolase</keyword>
<organism evidence="1 2">
    <name type="scientific">Cotonvirus japonicus</name>
    <dbReference type="NCBI Taxonomy" id="2811091"/>
    <lineage>
        <taxon>Viruses</taxon>
        <taxon>Varidnaviria</taxon>
        <taxon>Bamfordvirae</taxon>
        <taxon>Nucleocytoviricota</taxon>
        <taxon>Megaviricetes</taxon>
        <taxon>Imitervirales</taxon>
        <taxon>Mimiviridae</taxon>
        <taxon>Megamimivirinae</taxon>
        <taxon>Cotonvirus</taxon>
        <taxon>Cotonvirus japonicum</taxon>
    </lineage>
</organism>